<feature type="transmembrane region" description="Helical" evidence="5">
    <location>
        <begin position="243"/>
        <end position="261"/>
    </location>
</feature>
<name>A0A8S1C109_9INSE</name>
<keyword evidence="3 5" id="KW-1133">Transmembrane helix</keyword>
<organism evidence="7 8">
    <name type="scientific">Cloeon dipterum</name>
    <dbReference type="NCBI Taxonomy" id="197152"/>
    <lineage>
        <taxon>Eukaryota</taxon>
        <taxon>Metazoa</taxon>
        <taxon>Ecdysozoa</taxon>
        <taxon>Arthropoda</taxon>
        <taxon>Hexapoda</taxon>
        <taxon>Insecta</taxon>
        <taxon>Pterygota</taxon>
        <taxon>Palaeoptera</taxon>
        <taxon>Ephemeroptera</taxon>
        <taxon>Pisciforma</taxon>
        <taxon>Baetidae</taxon>
        <taxon>Cloeon</taxon>
    </lineage>
</organism>
<feature type="compositionally biased region" description="Gly residues" evidence="6">
    <location>
        <begin position="36"/>
        <end position="59"/>
    </location>
</feature>
<evidence type="ECO:0000313" key="8">
    <source>
        <dbReference type="Proteomes" id="UP000494165"/>
    </source>
</evidence>
<feature type="region of interest" description="Disordered" evidence="6">
    <location>
        <begin position="1"/>
        <end position="90"/>
    </location>
</feature>
<keyword evidence="4 5" id="KW-0472">Membrane</keyword>
<comment type="similarity">
    <text evidence="5">Belongs to the BI1 family.</text>
</comment>
<dbReference type="Pfam" id="PF01027">
    <property type="entry name" value="Bax1-I"/>
    <property type="match status" value="1"/>
</dbReference>
<reference evidence="7 8" key="1">
    <citation type="submission" date="2020-04" db="EMBL/GenBank/DDBJ databases">
        <authorList>
            <person name="Alioto T."/>
            <person name="Alioto T."/>
            <person name="Gomez Garrido J."/>
        </authorList>
    </citation>
    <scope>NUCLEOTIDE SEQUENCE [LARGE SCALE GENOMIC DNA]</scope>
</reference>
<feature type="transmembrane region" description="Helical" evidence="5">
    <location>
        <begin position="304"/>
        <end position="327"/>
    </location>
</feature>
<dbReference type="EMBL" id="CADEPI010000006">
    <property type="protein sequence ID" value="CAB3361634.1"/>
    <property type="molecule type" value="Genomic_DNA"/>
</dbReference>
<comment type="caution">
    <text evidence="7">The sequence shown here is derived from an EMBL/GenBank/DDBJ whole genome shotgun (WGS) entry which is preliminary data.</text>
</comment>
<dbReference type="OrthoDB" id="7933078at2759"/>
<evidence type="ECO:0000256" key="2">
    <source>
        <dbReference type="ARBA" id="ARBA00022692"/>
    </source>
</evidence>
<feature type="compositionally biased region" description="Low complexity" evidence="6">
    <location>
        <begin position="60"/>
        <end position="69"/>
    </location>
</feature>
<keyword evidence="2 5" id="KW-0812">Transmembrane</keyword>
<gene>
    <name evidence="7" type="ORF">CLODIP_2_CD15882</name>
</gene>
<feature type="transmembrane region" description="Helical" evidence="5">
    <location>
        <begin position="186"/>
        <end position="206"/>
    </location>
</feature>
<dbReference type="InterPro" id="IPR006214">
    <property type="entry name" value="Bax_inhibitor_1-related"/>
</dbReference>
<feature type="transmembrane region" description="Helical" evidence="5">
    <location>
        <begin position="155"/>
        <end position="174"/>
    </location>
</feature>
<feature type="transmembrane region" description="Helical" evidence="5">
    <location>
        <begin position="267"/>
        <end position="284"/>
    </location>
</feature>
<proteinExistence type="inferred from homology"/>
<dbReference type="CDD" id="cd10428">
    <property type="entry name" value="LFG_like"/>
    <property type="match status" value="1"/>
</dbReference>
<evidence type="ECO:0000256" key="4">
    <source>
        <dbReference type="ARBA" id="ARBA00023136"/>
    </source>
</evidence>
<keyword evidence="8" id="KW-1185">Reference proteome</keyword>
<feature type="transmembrane region" description="Helical" evidence="5">
    <location>
        <begin position="212"/>
        <end position="231"/>
    </location>
</feature>
<feature type="compositionally biased region" description="Low complexity" evidence="6">
    <location>
        <begin position="15"/>
        <end position="35"/>
    </location>
</feature>
<dbReference type="PANTHER" id="PTHR23291">
    <property type="entry name" value="BAX INHIBITOR-RELATED"/>
    <property type="match status" value="1"/>
</dbReference>
<sequence>MSWQVPPQEPPPAGFYPGQQGPQPGFYPGQNNPGQGYPGQGYPGQGYPGYPPQGGGYPPQGGYPSQGGFPPQPGFPGAPGGAPFIQPRPEMYGGVHDAEDPLAGTGGFEFSDKSIRRGFIRKVYSILMLQLLVTFGFISIFVFNENTKLWARQNVWITYVALGVTVVTMLVIACCGEVRRKAPMNFILLGVFTLAESFLMGVISSFHQGEAVFMAVGITAVVCLALTLFAFQTKWDFTMMGGILLVAAVVFLVFGLVAMFFPGKTMTLVYASIGAVLFSVYLIYDTQMMIGGNHKYSISPEEYIFAALNIYMDIINIFMYILTIIGASSRD</sequence>
<comment type="subcellular location">
    <subcellularLocation>
        <location evidence="1">Membrane</location>
        <topology evidence="1">Multi-pass membrane protein</topology>
    </subcellularLocation>
</comment>
<feature type="transmembrane region" description="Helical" evidence="5">
    <location>
        <begin position="123"/>
        <end position="143"/>
    </location>
</feature>
<dbReference type="Proteomes" id="UP000494165">
    <property type="component" value="Unassembled WGS sequence"/>
</dbReference>
<evidence type="ECO:0000256" key="6">
    <source>
        <dbReference type="SAM" id="MobiDB-lite"/>
    </source>
</evidence>
<dbReference type="AlphaFoldDB" id="A0A8S1C109"/>
<evidence type="ECO:0000256" key="3">
    <source>
        <dbReference type="ARBA" id="ARBA00022989"/>
    </source>
</evidence>
<protein>
    <submittedName>
        <fullName evidence="7">Uncharacterized protein</fullName>
    </submittedName>
</protein>
<dbReference type="GO" id="GO:0016020">
    <property type="term" value="C:membrane"/>
    <property type="evidence" value="ECO:0007669"/>
    <property type="project" value="UniProtKB-SubCell"/>
</dbReference>
<evidence type="ECO:0000256" key="1">
    <source>
        <dbReference type="ARBA" id="ARBA00004141"/>
    </source>
</evidence>
<accession>A0A8S1C109</accession>
<evidence type="ECO:0000313" key="7">
    <source>
        <dbReference type="EMBL" id="CAB3361634.1"/>
    </source>
</evidence>
<dbReference type="PANTHER" id="PTHR23291:SF47">
    <property type="entry name" value="TRANSMEMBRANE BAX INHIBITOR MOTIF CONTAINING 7"/>
    <property type="match status" value="1"/>
</dbReference>
<evidence type="ECO:0000256" key="5">
    <source>
        <dbReference type="RuleBase" id="RU004379"/>
    </source>
</evidence>